<evidence type="ECO:0000313" key="1">
    <source>
        <dbReference type="EMBL" id="RRT67299.1"/>
    </source>
</evidence>
<dbReference type="AlphaFoldDB" id="A0A426ZTE6"/>
<accession>A0A426ZTE6</accession>
<protein>
    <submittedName>
        <fullName evidence="1">Uncharacterized protein</fullName>
    </submittedName>
</protein>
<evidence type="ECO:0000313" key="2">
    <source>
        <dbReference type="Proteomes" id="UP000287651"/>
    </source>
</evidence>
<dbReference type="Proteomes" id="UP000287651">
    <property type="component" value="Unassembled WGS sequence"/>
</dbReference>
<organism evidence="1 2">
    <name type="scientific">Ensete ventricosum</name>
    <name type="common">Abyssinian banana</name>
    <name type="synonym">Musa ensete</name>
    <dbReference type="NCBI Taxonomy" id="4639"/>
    <lineage>
        <taxon>Eukaryota</taxon>
        <taxon>Viridiplantae</taxon>
        <taxon>Streptophyta</taxon>
        <taxon>Embryophyta</taxon>
        <taxon>Tracheophyta</taxon>
        <taxon>Spermatophyta</taxon>
        <taxon>Magnoliopsida</taxon>
        <taxon>Liliopsida</taxon>
        <taxon>Zingiberales</taxon>
        <taxon>Musaceae</taxon>
        <taxon>Ensete</taxon>
    </lineage>
</organism>
<dbReference type="EMBL" id="AMZH03005090">
    <property type="protein sequence ID" value="RRT67299.1"/>
    <property type="molecule type" value="Genomic_DNA"/>
</dbReference>
<sequence>MEKGKSAANEITSSLKDLHLEPRPKSTPVVSLFDSFGESRLVLVAIARRRQLLNDDVLISLAEVSWKILDLSGSDVTDFGLKQVAEICIDLRAIDIRFGAKTDGCAFFIPYACCFTTFSSYIFSCELSIYTF</sequence>
<name>A0A426ZTE6_ENSVE</name>
<reference evidence="1 2" key="1">
    <citation type="journal article" date="2014" name="Agronomy (Basel)">
        <title>A Draft Genome Sequence for Ensete ventricosum, the Drought-Tolerant Tree Against Hunger.</title>
        <authorList>
            <person name="Harrison J."/>
            <person name="Moore K.A."/>
            <person name="Paszkiewicz K."/>
            <person name="Jones T."/>
            <person name="Grant M."/>
            <person name="Ambacheew D."/>
            <person name="Muzemil S."/>
            <person name="Studholme D.J."/>
        </authorList>
    </citation>
    <scope>NUCLEOTIDE SEQUENCE [LARGE SCALE GENOMIC DNA]</scope>
</reference>
<comment type="caution">
    <text evidence="1">The sequence shown here is derived from an EMBL/GenBank/DDBJ whole genome shotgun (WGS) entry which is preliminary data.</text>
</comment>
<proteinExistence type="predicted"/>
<gene>
    <name evidence="1" type="ORF">B296_00039392</name>
</gene>